<keyword evidence="2" id="KW-1185">Reference proteome</keyword>
<evidence type="ECO:0000313" key="2">
    <source>
        <dbReference type="Proteomes" id="UP001432000"/>
    </source>
</evidence>
<proteinExistence type="predicted"/>
<keyword evidence="1" id="KW-0067">ATP-binding</keyword>
<dbReference type="NCBIfam" id="NF047352">
    <property type="entry name" value="P_loop_sacsin"/>
    <property type="match status" value="1"/>
</dbReference>
<dbReference type="EMBL" id="CP147846">
    <property type="protein sequence ID" value="WXG71514.1"/>
    <property type="molecule type" value="Genomic_DNA"/>
</dbReference>
<dbReference type="Proteomes" id="UP001432000">
    <property type="component" value="Chromosome"/>
</dbReference>
<protein>
    <submittedName>
        <fullName evidence="1">ATP-binding protein</fullName>
    </submittedName>
</protein>
<name>A0ABZ2PQW1_9NOCA</name>
<dbReference type="RefSeq" id="WP_338893215.1">
    <property type="nucleotide sequence ID" value="NZ_CP147846.1"/>
</dbReference>
<evidence type="ECO:0000313" key="1">
    <source>
        <dbReference type="EMBL" id="WXG71514.1"/>
    </source>
</evidence>
<dbReference type="SUPFAM" id="SSF55874">
    <property type="entry name" value="ATPase domain of HSP90 chaperone/DNA topoisomerase II/histidine kinase"/>
    <property type="match status" value="1"/>
</dbReference>
<keyword evidence="1" id="KW-0547">Nucleotide-binding</keyword>
<reference evidence="1 2" key="1">
    <citation type="submission" date="2024-03" db="EMBL/GenBank/DDBJ databases">
        <title>Natural products discovery in diverse microorganisms through a two-stage MS feature dereplication strategy.</title>
        <authorList>
            <person name="Zhang R."/>
        </authorList>
    </citation>
    <scope>NUCLEOTIDE SEQUENCE [LARGE SCALE GENOMIC DNA]</scope>
    <source>
        <strain evidence="1 2">18930</strain>
    </source>
</reference>
<gene>
    <name evidence="1" type="ORF">WDS16_00865</name>
</gene>
<dbReference type="InterPro" id="IPR036890">
    <property type="entry name" value="HATPase_C_sf"/>
</dbReference>
<sequence>MRDPFDTESIRAATLSAWSSSPTRLKEDAATEDDLVRGGYRDRLLTELAQNAADAASRAGILGSMRVWSSGGAVHVANTGAPLDIGGVHALTALRVSAKTDGVGRFGVGFTAVRAVSDDIEFRSAAGGVAFSRSATQQALADAGLSAPGVGIPVLRLVWPSREPPAAGFASEIVLRLRDADADAVLDSMRSEAVDLLLELQSLESIDVAGDVIHRDVEKLDGGLDLVTIGDLRWWQYRTEHARWLIPLVDDVPRPASPDVLRAPTRSDEELSLPVLVVADVAMQPDRRRVLPGADVRGVADGYGDVLAALPGRYRPSFVPVPGFARSAVDGVLRERMLRESTTTAWLLGCSGDDLVPSRATVLPGLTEKLGDVLVDVFPGLVSASLSGPRDATALAAVGVHRLGLAELAEMLTGVAREPSWWRALYDALAPLVVDGIAAEELAALPVPLTDGRTVTGPRTTVLGEDIRAAGAVHWARLVHPDAASPLLSRLGAVEATASDLLSDPAVEALLDDLDWDDTESVETLTESILSLAAAARALPSWLGSLPLTDSEGELRAADELLLPDAPLASVLSKESPFGLVATEVVDRFGAEALRAVGVGWGFGIVTDELPTAPDHELDDEESWWESLPEEPDVLLAVRDLDLVDERRWPQALTQLVTDPGTAAALQDRLGYTAWWLRTHADIDGERLESFRPPSEETFDGLLDPFDHPHADALASALASNRCDSAWFARLIIERLADPLRSPTPAVIARAHRLVADAVIAGRVHLDDLDLPPRIRAISGALVDPDDALVLDRPWLVSVVPAEVAVLSSMETASVLASILDVRTASEAVDAEVVGVGRVSSWDREPRAVLACAALGLELPVGQVVVHRDLVVRLSGAITGERDVAWWVTPDGITHLADGAERPSGR</sequence>
<dbReference type="GO" id="GO:0005524">
    <property type="term" value="F:ATP binding"/>
    <property type="evidence" value="ECO:0007669"/>
    <property type="project" value="UniProtKB-KW"/>
</dbReference>
<organism evidence="1 2">
    <name type="scientific">Rhodococcus sovatensis</name>
    <dbReference type="NCBI Taxonomy" id="1805840"/>
    <lineage>
        <taxon>Bacteria</taxon>
        <taxon>Bacillati</taxon>
        <taxon>Actinomycetota</taxon>
        <taxon>Actinomycetes</taxon>
        <taxon>Mycobacteriales</taxon>
        <taxon>Nocardiaceae</taxon>
        <taxon>Rhodococcus</taxon>
    </lineage>
</organism>
<accession>A0ABZ2PQW1</accession>